<evidence type="ECO:0000313" key="16">
    <source>
        <dbReference type="EMBL" id="HAB2060603.1"/>
    </source>
</evidence>
<protein>
    <submittedName>
        <fullName evidence="27">Methyltransferase</fullName>
    </submittedName>
</protein>
<dbReference type="EMBL" id="DAAQWY010000017">
    <property type="protein sequence ID" value="HAE1220578.1"/>
    <property type="molecule type" value="Genomic_DNA"/>
</dbReference>
<evidence type="ECO:0000313" key="23">
    <source>
        <dbReference type="EMBL" id="HAE1220578.1"/>
    </source>
</evidence>
<dbReference type="EMBL" id="DAAHEN010000017">
    <property type="protein sequence ID" value="HAB5771409.1"/>
    <property type="molecule type" value="Genomic_DNA"/>
</dbReference>
<evidence type="ECO:0000313" key="17">
    <source>
        <dbReference type="EMBL" id="HAB2371899.1"/>
    </source>
</evidence>
<sequence length="242" mass="27244">MARVTKKESANHNKVMDLIHSDRELTFDDKEFIFKNYRGDGIGATGAFFTPDGLACDFVLDAGCTGQCIELCAGIGILSYYQYRRNKPKHITCIEINPEYVQIGKRILPQAEWITGDALEYTPTRFYDVAYGNPPFGNIKTSQSVTGRYRGSEFEYKIIDRAKDYASYGAWIVPQSSAGFKYSGHTFYDRSIQSTKYGRFERETGLVLHGGVGIDTSIYKDQWNGTTVICESVIVDYDGTNL</sequence>
<dbReference type="EMBL" id="DAAWDN010000177">
    <property type="protein sequence ID" value="HAF7549276.1"/>
    <property type="molecule type" value="Genomic_DNA"/>
</dbReference>
<evidence type="ECO:0000313" key="11">
    <source>
        <dbReference type="EMBL" id="EDH6341836.1"/>
    </source>
</evidence>
<dbReference type="EMBL" id="DAAFYT010000056">
    <property type="protein sequence ID" value="HAB2060603.1"/>
    <property type="molecule type" value="Genomic_DNA"/>
</dbReference>
<dbReference type="EMBL" id="DAAGBW010000014">
    <property type="protein sequence ID" value="HAB2426466.1"/>
    <property type="molecule type" value="Genomic_DNA"/>
</dbReference>
<evidence type="ECO:0000313" key="20">
    <source>
        <dbReference type="EMBL" id="HAB5771409.1"/>
    </source>
</evidence>
<evidence type="ECO:0000313" key="7">
    <source>
        <dbReference type="EMBL" id="ECA7463501.1"/>
    </source>
</evidence>
<evidence type="ECO:0000313" key="22">
    <source>
        <dbReference type="EMBL" id="HAB6238653.1"/>
    </source>
</evidence>
<dbReference type="RefSeq" id="WP_000135033.1">
    <property type="nucleotide sequence ID" value="NZ_JADDHT010000017.1"/>
</dbReference>
<reference evidence="8" key="5">
    <citation type="submission" date="2018-07" db="EMBL/GenBank/DDBJ databases">
        <authorList>
            <consortium name="NARMS: The National Antimicrobial Resistance Monitoring System"/>
        </authorList>
    </citation>
    <scope>NUCLEOTIDE SEQUENCE</scope>
    <source>
        <strain evidence="8">FSIS1607168</strain>
    </source>
</reference>
<dbReference type="EMBL" id="DAAFWP010000016">
    <property type="protein sequence ID" value="HAB1804663.1"/>
    <property type="molecule type" value="Genomic_DNA"/>
</dbReference>
<evidence type="ECO:0000313" key="24">
    <source>
        <dbReference type="EMBL" id="HAE1459127.1"/>
    </source>
</evidence>
<dbReference type="EMBL" id="AAKRAK010000018">
    <property type="protein sequence ID" value="ECU7934340.1"/>
    <property type="molecule type" value="Genomic_DNA"/>
</dbReference>
<dbReference type="EMBL" id="DAAFXG010000016">
    <property type="protein sequence ID" value="HAB1884750.1"/>
    <property type="molecule type" value="Genomic_DNA"/>
</dbReference>
<dbReference type="EMBL" id="DAAHHO010000015">
    <property type="protein sequence ID" value="HAB6238653.1"/>
    <property type="molecule type" value="Genomic_DNA"/>
</dbReference>
<dbReference type="EMBL" id="DAARAE010000253">
    <property type="protein sequence ID" value="HAE1459127.1"/>
    <property type="molecule type" value="Genomic_DNA"/>
</dbReference>
<reference evidence="3" key="3">
    <citation type="submission" date="2018-05" db="EMBL/GenBank/DDBJ databases">
        <authorList>
            <person name="Ashton P.M."/>
            <person name="Dallman T."/>
            <person name="Nair S."/>
            <person name="De Pinna E."/>
            <person name="Peters T."/>
            <person name="Grant K."/>
        </authorList>
    </citation>
    <scope>NUCLEOTIDE SEQUENCE</scope>
    <source>
        <strain evidence="6">152447</strain>
        <strain evidence="3">208936</strain>
        <strain evidence="5">250819</strain>
        <strain evidence="11">369915</strain>
        <strain evidence="4">428140</strain>
    </source>
</reference>
<gene>
    <name evidence="10" type="ORF">B7643_17045</name>
    <name evidence="8" type="ORF">BEI99_21400</name>
    <name evidence="9" type="ORF">BH418_15660</name>
    <name evidence="27" type="ORF">C4792_21275</name>
    <name evidence="11" type="ORF">CB381_18230</name>
    <name evidence="12" type="ORF">CBN47_06130</name>
    <name evidence="3" type="ORF">DKS77_14180</name>
    <name evidence="5" type="ORF">DLB38_16920</name>
    <name evidence="4" type="ORF">DNV88_18400</name>
    <name evidence="6" type="ORF">DUR08_17230</name>
    <name evidence="7" type="ORF">EPK73_14565</name>
    <name evidence="23" type="ORF">G2913_20940</name>
    <name evidence="24" type="ORF">G3A30_22450</name>
    <name evidence="25" type="ORF">G4K93_004304</name>
    <name evidence="26" type="ORF">G9257_004797</name>
    <name evidence="19" type="ORF">GB020_20735</name>
    <name evidence="18" type="ORF">GB182_21005</name>
    <name evidence="21" type="ORF">GB352_20700</name>
    <name evidence="17" type="ORF">GB356_21000</name>
    <name evidence="22" type="ORF">GB394_21040</name>
    <name evidence="16" type="ORF">GB613_18410</name>
    <name evidence="20" type="ORF">GBS17_21005</name>
    <name evidence="13" type="ORF">GBX08_21035</name>
    <name evidence="14" type="ORF">GBY12_20715</name>
    <name evidence="15" type="ORF">GBY78_21035</name>
</gene>
<dbReference type="GO" id="GO:0032259">
    <property type="term" value="P:methylation"/>
    <property type="evidence" value="ECO:0007669"/>
    <property type="project" value="UniProtKB-KW"/>
</dbReference>
<dbReference type="EMBL" id="DAAHFX010000017">
    <property type="protein sequence ID" value="HAB5941846.1"/>
    <property type="molecule type" value="Genomic_DNA"/>
</dbReference>
<dbReference type="EMBL" id="QDOG01000015">
    <property type="protein sequence ID" value="PVL89291.1"/>
    <property type="molecule type" value="Genomic_DNA"/>
</dbReference>
<dbReference type="InterPro" id="IPR029063">
    <property type="entry name" value="SAM-dependent_MTases_sf"/>
</dbReference>
<evidence type="ECO:0000313" key="28">
    <source>
        <dbReference type="Proteomes" id="UP000245147"/>
    </source>
</evidence>
<evidence type="ECO:0000313" key="6">
    <source>
        <dbReference type="EMBL" id="EBY0576685.1"/>
    </source>
</evidence>
<evidence type="ECO:0000313" key="13">
    <source>
        <dbReference type="EMBL" id="HAB1572446.1"/>
    </source>
</evidence>
<dbReference type="GO" id="GO:0008168">
    <property type="term" value="F:methyltransferase activity"/>
    <property type="evidence" value="ECO:0007669"/>
    <property type="project" value="UniProtKB-KW"/>
</dbReference>
<dbReference type="EMBL" id="DAAGXT010000017">
    <property type="protein sequence ID" value="HAB5023259.1"/>
    <property type="molecule type" value="Genomic_DNA"/>
</dbReference>
<reference evidence="27 28" key="2">
    <citation type="submission" date="2018-04" db="EMBL/GenBank/DDBJ databases">
        <title>Serotype diversity and antimicrobial resistance among Salmonella enterica isolated from patients at an equine referral hospital.</title>
        <authorList>
            <person name="Leon I.M."/>
            <person name="Lawhon S.D."/>
            <person name="Norman K.N."/>
            <person name="Threadgill D.S."/>
            <person name="Ohta N."/>
            <person name="Vinasco J."/>
            <person name="Scott H.M."/>
        </authorList>
    </citation>
    <scope>NUCLEOTIDE SEQUENCE [LARGE SCALE GENOMIC DNA]</scope>
    <source>
        <strain evidence="27 28">167</strain>
    </source>
</reference>
<dbReference type="PROSITE" id="PS00092">
    <property type="entry name" value="N6_MTASE"/>
    <property type="match status" value="1"/>
</dbReference>
<dbReference type="EMBL" id="AAHMZR010000023">
    <property type="protein sequence ID" value="EBY0576685.1"/>
    <property type="molecule type" value="Genomic_DNA"/>
</dbReference>
<proteinExistence type="predicted"/>
<accession>A0A2T9HX36</accession>
<evidence type="ECO:0000313" key="12">
    <source>
        <dbReference type="EMBL" id="EDH7244603.1"/>
    </source>
</evidence>
<evidence type="ECO:0000313" key="26">
    <source>
        <dbReference type="EMBL" id="HAF7549276.1"/>
    </source>
</evidence>
<dbReference type="Proteomes" id="UP000245147">
    <property type="component" value="Unassembled WGS sequence"/>
</dbReference>
<evidence type="ECO:0000313" key="18">
    <source>
        <dbReference type="EMBL" id="HAB2426466.1"/>
    </source>
</evidence>
<dbReference type="EMBL" id="DAAFUE010000014">
    <property type="protein sequence ID" value="HAB1572446.1"/>
    <property type="molecule type" value="Genomic_DNA"/>
</dbReference>
<evidence type="ECO:0000313" key="10">
    <source>
        <dbReference type="EMBL" id="EDG5798389.1"/>
    </source>
</evidence>
<dbReference type="CDD" id="cd02440">
    <property type="entry name" value="AdoMet_MTases"/>
    <property type="match status" value="1"/>
</dbReference>
<evidence type="ECO:0000313" key="3">
    <source>
        <dbReference type="EMBL" id="EBQ8901918.1"/>
    </source>
</evidence>
<dbReference type="EMBL" id="AAHDEP010000030">
    <property type="protein sequence ID" value="EBU7986415.1"/>
    <property type="molecule type" value="Genomic_DNA"/>
</dbReference>
<evidence type="ECO:0000313" key="14">
    <source>
        <dbReference type="EMBL" id="HAB1804663.1"/>
    </source>
</evidence>
<dbReference type="EMBL" id="AAGQKS010000020">
    <property type="protein sequence ID" value="EBQ8901918.1"/>
    <property type="molecule type" value="Genomic_DNA"/>
</dbReference>
<evidence type="ECO:0000313" key="9">
    <source>
        <dbReference type="EMBL" id="EDC9468132.1"/>
    </source>
</evidence>
<reference evidence="13" key="1">
    <citation type="journal article" date="2018" name="Genome Biol.">
        <title>SKESA: strategic k-mer extension for scrupulous assemblies.</title>
        <authorList>
            <person name="Souvorov A."/>
            <person name="Agarwala R."/>
            <person name="Lipman D.J."/>
        </authorList>
    </citation>
    <scope>NUCLEOTIDE SEQUENCE</scope>
    <source>
        <strain evidence="26">10-0327</strain>
        <strain evidence="25">13-0431</strain>
        <strain evidence="13">Salmonella enterica</strain>
    </source>
</reference>
<dbReference type="EMBL" id="AAMIHC010000022">
    <property type="protein sequence ID" value="EDH6341836.1"/>
    <property type="molecule type" value="Genomic_DNA"/>
</dbReference>
<dbReference type="GO" id="GO:0003676">
    <property type="term" value="F:nucleic acid binding"/>
    <property type="evidence" value="ECO:0007669"/>
    <property type="project" value="InterPro"/>
</dbReference>
<evidence type="ECO:0000313" key="25">
    <source>
        <dbReference type="EMBL" id="HAE6730417.1"/>
    </source>
</evidence>
<dbReference type="EMBL" id="AAMIOU010000008">
    <property type="protein sequence ID" value="EDH7244603.1"/>
    <property type="molecule type" value="Genomic_DNA"/>
</dbReference>
<organism evidence="27 28">
    <name type="scientific">Salmonella enterica subsp. enterica serovar Agona</name>
    <dbReference type="NCBI Taxonomy" id="58095"/>
    <lineage>
        <taxon>Bacteria</taxon>
        <taxon>Pseudomonadati</taxon>
        <taxon>Pseudomonadota</taxon>
        <taxon>Gammaproteobacteria</taxon>
        <taxon>Enterobacterales</taxon>
        <taxon>Enterobacteriaceae</taxon>
        <taxon>Salmonella</taxon>
    </lineage>
</organism>
<dbReference type="SUPFAM" id="SSF53335">
    <property type="entry name" value="S-adenosyl-L-methionine-dependent methyltransferases"/>
    <property type="match status" value="1"/>
</dbReference>
<evidence type="ECO:0000313" key="27">
    <source>
        <dbReference type="EMBL" id="PVL89291.1"/>
    </source>
</evidence>
<evidence type="ECO:0000256" key="2">
    <source>
        <dbReference type="ARBA" id="ARBA00022679"/>
    </source>
</evidence>
<dbReference type="InterPro" id="IPR002052">
    <property type="entry name" value="DNA_methylase_N6_adenine_CS"/>
</dbReference>
<dbReference type="EMBL" id="AALSOQ010000017">
    <property type="protein sequence ID" value="EDC9468132.1"/>
    <property type="molecule type" value="Genomic_DNA"/>
</dbReference>
<dbReference type="EMBL" id="AAGQWK010000019">
    <property type="protein sequence ID" value="EBR0143523.1"/>
    <property type="molecule type" value="Genomic_DNA"/>
</dbReference>
<dbReference type="EMBL" id="AAMEQR010000012">
    <property type="protein sequence ID" value="EDG5798389.1"/>
    <property type="molecule type" value="Genomic_DNA"/>
</dbReference>
<dbReference type="AlphaFoldDB" id="A0A2T9HX36"/>
<evidence type="ECO:0000313" key="8">
    <source>
        <dbReference type="EMBL" id="ECU7934340.1"/>
    </source>
</evidence>
<keyword evidence="1 27" id="KW-0489">Methyltransferase</keyword>
<comment type="caution">
    <text evidence="27">The sequence shown here is derived from an EMBL/GenBank/DDBJ whole genome shotgun (WGS) entry which is preliminary data.</text>
</comment>
<dbReference type="EMBL" id="AAHVIS010000020">
    <property type="protein sequence ID" value="ECA7463501.1"/>
    <property type="molecule type" value="Genomic_DNA"/>
</dbReference>
<reference evidence="10" key="4">
    <citation type="submission" date="2018-07" db="EMBL/GenBank/DDBJ databases">
        <authorList>
            <consortium name="PulseNet: The National Subtyping Network for Foodborne Disease Surveillance"/>
            <person name="Tarr C.L."/>
            <person name="Trees E."/>
            <person name="Katz L.S."/>
            <person name="Carleton-Romer H.A."/>
            <person name="Stroika S."/>
            <person name="Kucerova Z."/>
            <person name="Roache K.F."/>
            <person name="Sabol A.L."/>
            <person name="Besser J."/>
            <person name="Gerner-Smidt P."/>
        </authorList>
    </citation>
    <scope>NUCLEOTIDE SEQUENCE</scope>
    <source>
        <strain evidence="10">PNUSAS011364</strain>
        <strain evidence="12">PNUSAS013764</strain>
    </source>
</reference>
<keyword evidence="2 27" id="KW-0808">Transferase</keyword>
<evidence type="ECO:0000256" key="1">
    <source>
        <dbReference type="ARBA" id="ARBA00022603"/>
    </source>
</evidence>
<reference evidence="7" key="6">
    <citation type="submission" date="2019-01" db="EMBL/GenBank/DDBJ databases">
        <authorList>
            <consortium name="GenomeTrakr network: Whole genome sequencing for foodborne pathogen traceback"/>
        </authorList>
    </citation>
    <scope>NUCLEOTIDE SEQUENCE</scope>
    <source>
        <strain evidence="9">ADRDL-16-8871</strain>
        <strain evidence="7">FSIS21923161</strain>
    </source>
</reference>
<evidence type="ECO:0000313" key="19">
    <source>
        <dbReference type="EMBL" id="HAB5023259.1"/>
    </source>
</evidence>
<evidence type="ECO:0000313" key="5">
    <source>
        <dbReference type="EMBL" id="EBU7986415.1"/>
    </source>
</evidence>
<dbReference type="EMBL" id="DAAGBK010000014">
    <property type="protein sequence ID" value="HAB2371899.1"/>
    <property type="molecule type" value="Genomic_DNA"/>
</dbReference>
<evidence type="ECO:0000313" key="4">
    <source>
        <dbReference type="EMBL" id="EBR0143523.1"/>
    </source>
</evidence>
<name>A0A2T9HX36_SALET</name>
<evidence type="ECO:0000313" key="15">
    <source>
        <dbReference type="EMBL" id="HAB1884750.1"/>
    </source>
</evidence>
<evidence type="ECO:0000313" key="21">
    <source>
        <dbReference type="EMBL" id="HAB5941846.1"/>
    </source>
</evidence>
<dbReference type="Gene3D" id="3.40.50.150">
    <property type="entry name" value="Vaccinia Virus protein VP39"/>
    <property type="match status" value="1"/>
</dbReference>
<dbReference type="EMBL" id="DAASRO010000016">
    <property type="protein sequence ID" value="HAE6730417.1"/>
    <property type="molecule type" value="Genomic_DNA"/>
</dbReference>
<dbReference type="Proteomes" id="UP000839928">
    <property type="component" value="Unassembled WGS sequence"/>
</dbReference>
<reference evidence="13" key="7">
    <citation type="submission" date="2019-10" db="EMBL/GenBank/DDBJ databases">
        <authorList>
            <consortium name="NCBI Pathogen Detection Project"/>
        </authorList>
    </citation>
    <scope>NUCLEOTIDE SEQUENCE</scope>
    <source>
        <strain evidence="26">10-0327</strain>
        <strain evidence="25">13-0431</strain>
        <strain evidence="13">Salmonella enterica</strain>
    </source>
</reference>